<comment type="caution">
    <text evidence="3">The sequence shown here is derived from an EMBL/GenBank/DDBJ whole genome shotgun (WGS) entry which is preliminary data.</text>
</comment>
<proteinExistence type="predicted"/>
<feature type="chain" id="PRO_5045848659" evidence="2">
    <location>
        <begin position="28"/>
        <end position="232"/>
    </location>
</feature>
<dbReference type="Pfam" id="PF04203">
    <property type="entry name" value="Sortase"/>
    <property type="match status" value="1"/>
</dbReference>
<name>A0ABV7KSZ6_PLAOK</name>
<keyword evidence="1" id="KW-0378">Hydrolase</keyword>
<protein>
    <submittedName>
        <fullName evidence="3">Class F sortase</fullName>
    </submittedName>
</protein>
<evidence type="ECO:0000313" key="3">
    <source>
        <dbReference type="EMBL" id="MFC3212662.1"/>
    </source>
</evidence>
<dbReference type="CDD" id="cd05829">
    <property type="entry name" value="Sortase_F"/>
    <property type="match status" value="1"/>
</dbReference>
<keyword evidence="4" id="KW-1185">Reference proteome</keyword>
<evidence type="ECO:0000256" key="2">
    <source>
        <dbReference type="SAM" id="SignalP"/>
    </source>
</evidence>
<dbReference type="RefSeq" id="WP_117314197.1">
    <property type="nucleotide sequence ID" value="NZ_JBHRUJ010000021.1"/>
</dbReference>
<sequence length="232" mass="25492">MNSFIKKAGLIYILFLFTTFSGNPIQATNNSQTKIDHDFKQIEQRFTQEIVLQKNTVEEEVLKKVSSLSSTFAGEDKSIEEKQFGVTPVQVEIPAIDKKAEIIEVGQTPEGNMEAPADIHTIGWYEPGTKPGNNGNAVLAGHVDGLSQPGTFFNLKKLEPGDLIHVTGTDGTELTFTVTDKQAYAPEDAPLNDIFGSSSKPKLNLITCTGTFDTESGHYEERLVVYAELTDY</sequence>
<evidence type="ECO:0000313" key="4">
    <source>
        <dbReference type="Proteomes" id="UP001595625"/>
    </source>
</evidence>
<feature type="signal peptide" evidence="2">
    <location>
        <begin position="1"/>
        <end position="27"/>
    </location>
</feature>
<dbReference type="InterPro" id="IPR005754">
    <property type="entry name" value="Sortase"/>
</dbReference>
<dbReference type="SUPFAM" id="SSF63817">
    <property type="entry name" value="Sortase"/>
    <property type="match status" value="1"/>
</dbReference>
<dbReference type="Proteomes" id="UP001595625">
    <property type="component" value="Unassembled WGS sequence"/>
</dbReference>
<organism evidence="3 4">
    <name type="scientific">Planomicrobium okeanokoites</name>
    <name type="common">Planococcus okeanokoites</name>
    <name type="synonym">Flavobacterium okeanokoites</name>
    <dbReference type="NCBI Taxonomy" id="244"/>
    <lineage>
        <taxon>Bacteria</taxon>
        <taxon>Bacillati</taxon>
        <taxon>Bacillota</taxon>
        <taxon>Bacilli</taxon>
        <taxon>Bacillales</taxon>
        <taxon>Caryophanaceae</taxon>
        <taxon>Planomicrobium</taxon>
    </lineage>
</organism>
<reference evidence="4" key="1">
    <citation type="journal article" date="2019" name="Int. J. Syst. Evol. Microbiol.">
        <title>The Global Catalogue of Microorganisms (GCM) 10K type strain sequencing project: providing services to taxonomists for standard genome sequencing and annotation.</title>
        <authorList>
            <consortium name="The Broad Institute Genomics Platform"/>
            <consortium name="The Broad Institute Genome Sequencing Center for Infectious Disease"/>
            <person name="Wu L."/>
            <person name="Ma J."/>
        </authorList>
    </citation>
    <scope>NUCLEOTIDE SEQUENCE [LARGE SCALE GENOMIC DNA]</scope>
    <source>
        <strain evidence="4">CCM 320</strain>
    </source>
</reference>
<evidence type="ECO:0000256" key="1">
    <source>
        <dbReference type="ARBA" id="ARBA00022801"/>
    </source>
</evidence>
<gene>
    <name evidence="3" type="ORF">ACFOEJ_16430</name>
</gene>
<dbReference type="InterPro" id="IPR023365">
    <property type="entry name" value="Sortase_dom-sf"/>
</dbReference>
<accession>A0ABV7KSZ6</accession>
<dbReference type="EMBL" id="JBHRUJ010000021">
    <property type="protein sequence ID" value="MFC3212662.1"/>
    <property type="molecule type" value="Genomic_DNA"/>
</dbReference>
<dbReference type="InterPro" id="IPR042001">
    <property type="entry name" value="Sortase_F"/>
</dbReference>
<keyword evidence="2" id="KW-0732">Signal</keyword>
<dbReference type="Gene3D" id="2.40.260.10">
    <property type="entry name" value="Sortase"/>
    <property type="match status" value="1"/>
</dbReference>